<feature type="compositionally biased region" description="Low complexity" evidence="11">
    <location>
        <begin position="32"/>
        <end position="41"/>
    </location>
</feature>
<evidence type="ECO:0000256" key="5">
    <source>
        <dbReference type="ARBA" id="ARBA00022759"/>
    </source>
</evidence>
<evidence type="ECO:0000256" key="11">
    <source>
        <dbReference type="SAM" id="MobiDB-lite"/>
    </source>
</evidence>
<feature type="domain" description="C3H1-type" evidence="12">
    <location>
        <begin position="458"/>
        <end position="483"/>
    </location>
</feature>
<dbReference type="GO" id="GO:0016787">
    <property type="term" value="F:hydrolase activity"/>
    <property type="evidence" value="ECO:0007669"/>
    <property type="project" value="UniProtKB-KW"/>
</dbReference>
<proteinExistence type="inferred from homology"/>
<dbReference type="InterPro" id="IPR040546">
    <property type="entry name" value="Rege-1_UBA-like"/>
</dbReference>
<dbReference type="GO" id="GO:0005634">
    <property type="term" value="C:nucleus"/>
    <property type="evidence" value="ECO:0007669"/>
    <property type="project" value="TreeGrafter"/>
</dbReference>
<feature type="zinc finger region" description="C3H1-type" evidence="10">
    <location>
        <begin position="458"/>
        <end position="483"/>
    </location>
</feature>
<evidence type="ECO:0000256" key="2">
    <source>
        <dbReference type="ARBA" id="ARBA00010922"/>
    </source>
</evidence>
<keyword evidence="14" id="KW-1185">Reference proteome</keyword>
<dbReference type="GO" id="GO:0003729">
    <property type="term" value="F:mRNA binding"/>
    <property type="evidence" value="ECO:0007669"/>
    <property type="project" value="TreeGrafter"/>
</dbReference>
<dbReference type="GO" id="GO:0036464">
    <property type="term" value="C:cytoplasmic ribonucleoprotein granule"/>
    <property type="evidence" value="ECO:0007669"/>
    <property type="project" value="TreeGrafter"/>
</dbReference>
<dbReference type="Ensembl" id="ENSSAUT00010034543.1">
    <property type="protein sequence ID" value="ENSSAUP00010032800.1"/>
    <property type="gene ID" value="ENSSAUG00010013896.1"/>
</dbReference>
<keyword evidence="5" id="KW-0255">Endonuclease</keyword>
<feature type="compositionally biased region" description="Polar residues" evidence="11">
    <location>
        <begin position="47"/>
        <end position="60"/>
    </location>
</feature>
<dbReference type="OMA" id="RSPDCRY"/>
<dbReference type="Pfam" id="PF18039">
    <property type="entry name" value="UBA_6"/>
    <property type="match status" value="1"/>
</dbReference>
<reference evidence="13" key="1">
    <citation type="submission" date="2021-04" db="EMBL/GenBank/DDBJ databases">
        <authorList>
            <consortium name="Wellcome Sanger Institute Data Sharing"/>
        </authorList>
    </citation>
    <scope>NUCLEOTIDE SEQUENCE [LARGE SCALE GENOMIC DNA]</scope>
</reference>
<evidence type="ECO:0000313" key="14">
    <source>
        <dbReference type="Proteomes" id="UP000472265"/>
    </source>
</evidence>
<keyword evidence="8 10" id="KW-0862">Zinc</keyword>
<dbReference type="GO" id="GO:0008270">
    <property type="term" value="F:zinc ion binding"/>
    <property type="evidence" value="ECO:0007669"/>
    <property type="project" value="UniProtKB-KW"/>
</dbReference>
<keyword evidence="9" id="KW-0460">Magnesium</keyword>
<sequence>MGQKDHVEAGAGHILDLGLDLEYLHVAGADCQAGAADGPPAMEEQGESSSTGSAANSPPSTAVEDNAGSDAEGEPVSSSSATLAAGSDPDGAEGALTHSKSTHQPLCRTQCVDLGTEGPPEPPSEPTPELEHDTPAQSSPSSPCKHPPEPAPNPEPAPEAGGKEYQAKLEFALKLGYSEETVRLVLSKLGPDTLINDILGELVKLGTKSDSEQPAGSLASTSSSSSSSSSCGCSDLLDSQRSDSPCPSDSLCDQDNLRPIVVDGSNVAMSHGNKEVFSCQGIQLAVDWFLERGHHDITVFVPAWRKEQSRPDAPITGQCKSLFDTHTQSLKKTLAQDFFFLNLDVALSLSHTDQEILRRLEKEKILVFTPSRRVQGRRVVCYDDRFIVKLAYESDGIIVSNDNYRDLANEKPEWKKFIDERLLMYSFVNDKFMPPDDPLGRHGPSLDNFLRKRPVMPEQKKQPCPYGKKCTYGHKCKYYHPERGAQPQRAVADELRAIAKTCVTTKNQGDTGLVKSHSVPAGCIEAKKGAPKRQSDPSIRALSYSDAEEKLLAKGRAESQKSSLCSSSSSSRTMSPAPGGGPPSGLSLPQDQQSRAPTPHALPAPSHDLYPHCESPDLSYYSVTRAYSGLSLSSRRSPDCRFPNDTDLRLGSMGSAGSECGSESSVSCGSSCDSYGERSCPACPPDTLLEDSVHFANPHSRLYPHHALSNHELCGLHPADYTNIQHSHSSNAGVHSYHLSVARGQGCSHDQPPPEAPPKRPLYPLPPHLQHQPLAARSSCPGDYHSLPQSNPHPPGSPLGRCLAPTRGESVSDSHLYEHLSTPHHHHRAKALPSWDTYYRQPPLPPSRYEPSAYQSLPDTRQSSWHAPPWAQDGYAQHHSSHPALHPSPTHYLNHPPPPAHAPHPPHPAGTPLPPYPPHSAHLSVPSHAPPPSYMPQHPESPAHSRYGDVREKVYVNLCNIFPSELVSRVMARSPHVTDPQQLAAAILAEKAQTGY</sequence>
<dbReference type="FunFam" id="3.40.50.11980:FF:000001">
    <property type="entry name" value="ZC3H12A isoform 1"/>
    <property type="match status" value="1"/>
</dbReference>
<feature type="compositionally biased region" description="Low complexity" evidence="11">
    <location>
        <begin position="215"/>
        <end position="229"/>
    </location>
</feature>
<evidence type="ECO:0000256" key="4">
    <source>
        <dbReference type="ARBA" id="ARBA00022723"/>
    </source>
</evidence>
<dbReference type="Proteomes" id="UP000472265">
    <property type="component" value="Chromosome 24"/>
</dbReference>
<dbReference type="PANTHER" id="PTHR12876:SF36">
    <property type="entry name" value="RIBONUCLEASE ZC3H12C-RELATED"/>
    <property type="match status" value="1"/>
</dbReference>
<evidence type="ECO:0000313" key="13">
    <source>
        <dbReference type="Ensembl" id="ENSSAUP00010032800.1"/>
    </source>
</evidence>
<dbReference type="CDD" id="cd18729">
    <property type="entry name" value="PIN_Zc3h12-like"/>
    <property type="match status" value="1"/>
</dbReference>
<evidence type="ECO:0000256" key="6">
    <source>
        <dbReference type="ARBA" id="ARBA00022771"/>
    </source>
</evidence>
<dbReference type="GeneTree" id="ENSGT00940000155107"/>
<keyword evidence="4 10" id="KW-0479">Metal-binding</keyword>
<feature type="region of interest" description="Disordered" evidence="11">
    <location>
        <begin position="552"/>
        <end position="609"/>
    </location>
</feature>
<dbReference type="Pfam" id="PF11977">
    <property type="entry name" value="RNase_Zc3h12a"/>
    <property type="match status" value="2"/>
</dbReference>
<evidence type="ECO:0000256" key="7">
    <source>
        <dbReference type="ARBA" id="ARBA00022801"/>
    </source>
</evidence>
<feature type="compositionally biased region" description="Low complexity" evidence="11">
    <location>
        <begin position="882"/>
        <end position="891"/>
    </location>
</feature>
<evidence type="ECO:0000256" key="8">
    <source>
        <dbReference type="ARBA" id="ARBA00022833"/>
    </source>
</evidence>
<feature type="compositionally biased region" description="Low complexity" evidence="11">
    <location>
        <begin position="560"/>
        <end position="575"/>
    </location>
</feature>
<dbReference type="PANTHER" id="PTHR12876">
    <property type="entry name" value="N4BP1-RELATED"/>
    <property type="match status" value="1"/>
</dbReference>
<keyword evidence="3" id="KW-0540">Nuclease</keyword>
<feature type="compositionally biased region" description="Pro residues" evidence="11">
    <location>
        <begin position="895"/>
        <end position="918"/>
    </location>
</feature>
<dbReference type="PROSITE" id="PS50103">
    <property type="entry name" value="ZF_C3H1"/>
    <property type="match status" value="1"/>
</dbReference>
<organism evidence="13 14">
    <name type="scientific">Sparus aurata</name>
    <name type="common">Gilthead sea bream</name>
    <dbReference type="NCBI Taxonomy" id="8175"/>
    <lineage>
        <taxon>Eukaryota</taxon>
        <taxon>Metazoa</taxon>
        <taxon>Chordata</taxon>
        <taxon>Craniata</taxon>
        <taxon>Vertebrata</taxon>
        <taxon>Euteleostomi</taxon>
        <taxon>Actinopterygii</taxon>
        <taxon>Neopterygii</taxon>
        <taxon>Teleostei</taxon>
        <taxon>Neoteleostei</taxon>
        <taxon>Acanthomorphata</taxon>
        <taxon>Eupercaria</taxon>
        <taxon>Spariformes</taxon>
        <taxon>Sparidae</taxon>
        <taxon>Sparus</taxon>
    </lineage>
</organism>
<keyword evidence="7" id="KW-0378">Hydrolase</keyword>
<dbReference type="GO" id="GO:0004521">
    <property type="term" value="F:RNA endonuclease activity"/>
    <property type="evidence" value="ECO:0007669"/>
    <property type="project" value="TreeGrafter"/>
</dbReference>
<feature type="region of interest" description="Disordered" evidence="11">
    <location>
        <begin position="208"/>
        <end position="229"/>
    </location>
</feature>
<feature type="region of interest" description="Disordered" evidence="11">
    <location>
        <begin position="743"/>
        <end position="808"/>
    </location>
</feature>
<reference evidence="13" key="3">
    <citation type="submission" date="2025-09" db="UniProtKB">
        <authorList>
            <consortium name="Ensembl"/>
        </authorList>
    </citation>
    <scope>IDENTIFICATION</scope>
</reference>
<feature type="region of interest" description="Disordered" evidence="11">
    <location>
        <begin position="846"/>
        <end position="945"/>
    </location>
</feature>
<evidence type="ECO:0000256" key="10">
    <source>
        <dbReference type="PROSITE-ProRule" id="PRU00723"/>
    </source>
</evidence>
<dbReference type="Pfam" id="PF18561">
    <property type="entry name" value="Regnase_1_C"/>
    <property type="match status" value="1"/>
</dbReference>
<reference evidence="13" key="2">
    <citation type="submission" date="2025-08" db="UniProtKB">
        <authorList>
            <consortium name="Ensembl"/>
        </authorList>
    </citation>
    <scope>IDENTIFICATION</scope>
</reference>
<evidence type="ECO:0000259" key="12">
    <source>
        <dbReference type="PROSITE" id="PS50103"/>
    </source>
</evidence>
<dbReference type="InParanoid" id="A0A671W1U6"/>
<dbReference type="AlphaFoldDB" id="A0A671W1U6"/>
<evidence type="ECO:0000256" key="9">
    <source>
        <dbReference type="ARBA" id="ARBA00022842"/>
    </source>
</evidence>
<name>A0A671W1U6_SPAAU</name>
<evidence type="ECO:0000256" key="3">
    <source>
        <dbReference type="ARBA" id="ARBA00022722"/>
    </source>
</evidence>
<comment type="cofactor">
    <cofactor evidence="1">
        <name>Mg(2+)</name>
        <dbReference type="ChEBI" id="CHEBI:18420"/>
    </cofactor>
</comment>
<evidence type="ECO:0000256" key="1">
    <source>
        <dbReference type="ARBA" id="ARBA00001946"/>
    </source>
</evidence>
<feature type="compositionally biased region" description="Pro residues" evidence="11">
    <location>
        <begin position="751"/>
        <end position="767"/>
    </location>
</feature>
<gene>
    <name evidence="13" type="primary">LOC115577263</name>
</gene>
<dbReference type="InterPro" id="IPR051101">
    <property type="entry name" value="ZC3H12/N4BP1_RNase_Reg"/>
</dbReference>
<comment type="similarity">
    <text evidence="2">Belongs to the ZC3H12 family.</text>
</comment>
<keyword evidence="6 10" id="KW-0863">Zinc-finger</keyword>
<feature type="compositionally biased region" description="Polar residues" evidence="11">
    <location>
        <begin position="853"/>
        <end position="865"/>
    </location>
</feature>
<dbReference type="InterPro" id="IPR040757">
    <property type="entry name" value="Regnase_1/ZC3H12_C"/>
</dbReference>
<protein>
    <submittedName>
        <fullName evidence="13">Probable ribonuclease ZC3H12C</fullName>
    </submittedName>
</protein>
<dbReference type="InterPro" id="IPR000571">
    <property type="entry name" value="Znf_CCCH"/>
</dbReference>
<dbReference type="Gene3D" id="3.40.50.11980">
    <property type="match status" value="1"/>
</dbReference>
<feature type="region of interest" description="Disordered" evidence="11">
    <location>
        <begin position="32"/>
        <end position="161"/>
    </location>
</feature>
<dbReference type="InterPro" id="IPR021869">
    <property type="entry name" value="RNase_Zc3h12_NYN"/>
</dbReference>
<accession>A0A671W1U6</accession>